<sequence>MAYTLICMLIIASERRCPLCFGTLASAILAICCLTLSCILLTATTDLDNVSEKVLSLGVKTYFRGAFTYANSAVRGYVDWVFQKIGCCELSDSSSLPFIGTQDDPYIACIEKNGLTVGIMKMPLICYNISIGNYGNRPVMTLQSPSLLKKNSTDSMDEICPNQGSWFTKESDAPALNCLNQLSRENADVKRHANATILMTFSLFMLAVFCLILARNIIDSDMLGPIEKCARKTKKSKPRSNKSQRLEF</sequence>
<keyword evidence="1" id="KW-1133">Transmembrane helix</keyword>
<keyword evidence="1" id="KW-0812">Transmembrane</keyword>
<dbReference type="EMBL" id="HG805858">
    <property type="protein sequence ID" value="CDW53542.1"/>
    <property type="molecule type" value="Genomic_DNA"/>
</dbReference>
<dbReference type="Proteomes" id="UP000030665">
    <property type="component" value="Unassembled WGS sequence"/>
</dbReference>
<proteinExistence type="predicted"/>
<organism evidence="2 3">
    <name type="scientific">Trichuris trichiura</name>
    <name type="common">Whipworm</name>
    <name type="synonym">Trichocephalus trichiurus</name>
    <dbReference type="NCBI Taxonomy" id="36087"/>
    <lineage>
        <taxon>Eukaryota</taxon>
        <taxon>Metazoa</taxon>
        <taxon>Ecdysozoa</taxon>
        <taxon>Nematoda</taxon>
        <taxon>Enoplea</taxon>
        <taxon>Dorylaimia</taxon>
        <taxon>Trichinellida</taxon>
        <taxon>Trichuridae</taxon>
        <taxon>Trichuris</taxon>
    </lineage>
</organism>
<keyword evidence="1" id="KW-0472">Membrane</keyword>
<reference evidence="2" key="2">
    <citation type="submission" date="2014-03" db="EMBL/GenBank/DDBJ databases">
        <title>The whipworm genome and dual-species transcriptomics of an intimate host-pathogen interaction.</title>
        <authorList>
            <person name="Foth B.J."/>
            <person name="Tsai I.J."/>
            <person name="Reid A.J."/>
            <person name="Bancroft A.J."/>
            <person name="Nichol S."/>
            <person name="Tracey A."/>
            <person name="Holroyd N."/>
            <person name="Cotton J.A."/>
            <person name="Stanley E.J."/>
            <person name="Zarowiecki M."/>
            <person name="Liu J.Z."/>
            <person name="Huckvale T."/>
            <person name="Cooper P.J."/>
            <person name="Grencis R.K."/>
            <person name="Berriman M."/>
        </authorList>
    </citation>
    <scope>NUCLEOTIDE SEQUENCE [LARGE SCALE GENOMIC DNA]</scope>
</reference>
<dbReference type="AlphaFoldDB" id="A0A077YZK7"/>
<evidence type="ECO:0000313" key="3">
    <source>
        <dbReference type="Proteomes" id="UP000030665"/>
    </source>
</evidence>
<gene>
    <name evidence="2" type="ORF">TTRE_0000180701</name>
</gene>
<accession>A0A077YZK7</accession>
<keyword evidence="3" id="KW-1185">Reference proteome</keyword>
<name>A0A077YZK7_TRITR</name>
<evidence type="ECO:0000256" key="1">
    <source>
        <dbReference type="SAM" id="Phobius"/>
    </source>
</evidence>
<protein>
    <submittedName>
        <fullName evidence="2">Uncharacterized protein</fullName>
    </submittedName>
</protein>
<evidence type="ECO:0000313" key="2">
    <source>
        <dbReference type="EMBL" id="CDW53542.1"/>
    </source>
</evidence>
<feature type="transmembrane region" description="Helical" evidence="1">
    <location>
        <begin position="21"/>
        <end position="43"/>
    </location>
</feature>
<feature type="transmembrane region" description="Helical" evidence="1">
    <location>
        <begin position="193"/>
        <end position="214"/>
    </location>
</feature>
<reference evidence="2" key="1">
    <citation type="submission" date="2014-01" db="EMBL/GenBank/DDBJ databases">
        <authorList>
            <person name="Aslett M."/>
        </authorList>
    </citation>
    <scope>NUCLEOTIDE SEQUENCE</scope>
</reference>
<dbReference type="OrthoDB" id="10348068at2759"/>